<evidence type="ECO:0000256" key="3">
    <source>
        <dbReference type="ARBA" id="ARBA00013080"/>
    </source>
</evidence>
<dbReference type="HAMAP" id="MF_00197">
    <property type="entry name" value="DAP_epimerase"/>
    <property type="match status" value="1"/>
</dbReference>
<dbReference type="GO" id="GO:0005829">
    <property type="term" value="C:cytosol"/>
    <property type="evidence" value="ECO:0007669"/>
    <property type="project" value="TreeGrafter"/>
</dbReference>
<feature type="binding site" evidence="8">
    <location>
        <position position="61"/>
    </location>
    <ligand>
        <name>substrate</name>
    </ligand>
</feature>
<feature type="binding site" evidence="8">
    <location>
        <begin position="217"/>
        <end position="218"/>
    </location>
    <ligand>
        <name>substrate</name>
    </ligand>
</feature>
<proteinExistence type="inferred from homology"/>
<feature type="active site" description="Proton donor" evidence="8">
    <location>
        <position position="70"/>
    </location>
</feature>
<dbReference type="InterPro" id="IPR001653">
    <property type="entry name" value="DAP_epimerase_DapF"/>
</dbReference>
<dbReference type="NCBIfam" id="TIGR00652">
    <property type="entry name" value="DapF"/>
    <property type="match status" value="1"/>
</dbReference>
<keyword evidence="5 8" id="KW-0457">Lysine biosynthesis</keyword>
<comment type="subcellular location">
    <subcellularLocation>
        <location evidence="8">Cytoplasm</location>
    </subcellularLocation>
</comment>
<dbReference type="OrthoDB" id="9805408at2"/>
<accession>A0A2P5P9G8</accession>
<feature type="binding site" evidence="8">
    <location>
        <position position="11"/>
    </location>
    <ligand>
        <name>substrate</name>
    </ligand>
</feature>
<dbReference type="Pfam" id="PF01678">
    <property type="entry name" value="DAP_epimerase"/>
    <property type="match status" value="2"/>
</dbReference>
<feature type="binding site" evidence="8">
    <location>
        <begin position="227"/>
        <end position="228"/>
    </location>
    <ligand>
        <name>substrate</name>
    </ligand>
</feature>
<dbReference type="PANTHER" id="PTHR31689">
    <property type="entry name" value="DIAMINOPIMELATE EPIMERASE, CHLOROPLASTIC"/>
    <property type="match status" value="1"/>
</dbReference>
<evidence type="ECO:0000256" key="7">
    <source>
        <dbReference type="ARBA" id="ARBA00051712"/>
    </source>
</evidence>
<dbReference type="GO" id="GO:0008837">
    <property type="term" value="F:diaminopimelate epimerase activity"/>
    <property type="evidence" value="ECO:0007669"/>
    <property type="project" value="UniProtKB-UniRule"/>
</dbReference>
<feature type="binding site" evidence="8">
    <location>
        <position position="199"/>
    </location>
    <ligand>
        <name>substrate</name>
    </ligand>
</feature>
<comment type="caution">
    <text evidence="8">Lacks conserved residue(s) required for the propagation of feature annotation.</text>
</comment>
<dbReference type="SUPFAM" id="SSF54506">
    <property type="entry name" value="Diaminopimelate epimerase-like"/>
    <property type="match status" value="2"/>
</dbReference>
<dbReference type="InterPro" id="IPR018510">
    <property type="entry name" value="DAP_epimerase_AS"/>
</dbReference>
<dbReference type="PANTHER" id="PTHR31689:SF0">
    <property type="entry name" value="DIAMINOPIMELATE EPIMERASE"/>
    <property type="match status" value="1"/>
</dbReference>
<dbReference type="PROSITE" id="PS01326">
    <property type="entry name" value="DAP_EPIMERASE"/>
    <property type="match status" value="1"/>
</dbReference>
<name>A0A2P5P9G8_9CHLR</name>
<comment type="pathway">
    <text evidence="1 8">Amino-acid biosynthesis; L-lysine biosynthesis via DAP pathway; DL-2,6-diaminopimelate from LL-2,6-diaminopimelate: step 1/1.</text>
</comment>
<evidence type="ECO:0000313" key="10">
    <source>
        <dbReference type="Proteomes" id="UP000235653"/>
    </source>
</evidence>
<keyword evidence="10" id="KW-1185">Reference proteome</keyword>
<feature type="site" description="Could be important to modulate the pK values of the two catalytic cysteine residues" evidence="8">
    <location>
        <position position="167"/>
    </location>
</feature>
<evidence type="ECO:0000256" key="5">
    <source>
        <dbReference type="ARBA" id="ARBA00023154"/>
    </source>
</evidence>
<feature type="binding site" evidence="8">
    <location>
        <position position="165"/>
    </location>
    <ligand>
        <name>substrate</name>
    </ligand>
</feature>
<evidence type="ECO:0000256" key="4">
    <source>
        <dbReference type="ARBA" id="ARBA00022605"/>
    </source>
</evidence>
<comment type="subunit">
    <text evidence="8">Homodimer.</text>
</comment>
<feature type="active site" description="Proton acceptor" evidence="8">
    <location>
        <position position="226"/>
    </location>
</feature>
<keyword evidence="6 8" id="KW-0413">Isomerase</keyword>
<evidence type="ECO:0000256" key="6">
    <source>
        <dbReference type="ARBA" id="ARBA00023235"/>
    </source>
</evidence>
<keyword evidence="8" id="KW-0963">Cytoplasm</keyword>
<comment type="catalytic activity">
    <reaction evidence="7 8">
        <text>(2S,6S)-2,6-diaminopimelate = meso-2,6-diaminopimelate</text>
        <dbReference type="Rhea" id="RHEA:15393"/>
        <dbReference type="ChEBI" id="CHEBI:57609"/>
        <dbReference type="ChEBI" id="CHEBI:57791"/>
        <dbReference type="EC" id="5.1.1.7"/>
    </reaction>
</comment>
<evidence type="ECO:0000256" key="1">
    <source>
        <dbReference type="ARBA" id="ARBA00005196"/>
    </source>
</evidence>
<comment type="similarity">
    <text evidence="2 8">Belongs to the diaminopimelate epimerase family.</text>
</comment>
<comment type="function">
    <text evidence="8">Catalyzes the stereoinversion of LL-2,6-diaminopimelate (L,L-DAP) to meso-diaminopimelate (meso-DAP), a precursor of L-lysine and an essential component of the bacterial peptidoglycan.</text>
</comment>
<dbReference type="EMBL" id="JQAN02000006">
    <property type="protein sequence ID" value="PPD58949.1"/>
    <property type="molecule type" value="Genomic_DNA"/>
</dbReference>
<feature type="binding site" evidence="8">
    <location>
        <begin position="71"/>
        <end position="72"/>
    </location>
    <ligand>
        <name>substrate</name>
    </ligand>
</feature>
<dbReference type="UniPathway" id="UPA00034">
    <property type="reaction ID" value="UER00025"/>
</dbReference>
<comment type="caution">
    <text evidence="9">The sequence shown here is derived from an EMBL/GenBank/DDBJ whole genome shotgun (WGS) entry which is preliminary data.</text>
</comment>
<sequence>MDFTKVQSVGNDFVLIETSDNKRNWSDVAQAICNRHFGVGADGLLLLMPSDKADFRMRIFNTDGSEAEACGNGLRCLVHYISSKGLSSAKNLAIETFGGTRKAEILRDSNHTRIRIGMGAPIFEPSLIPVQTELGKGGLVCGMTVNYPLLINGDSLKLGFISMGNPHALYFTDKAVADFPLAEIGPRVETSAMFPKKTNFEVARVINSRSIEMRVWERGVGETLACGSGACAVAVAAWILGFTGDKVDIKLPGGKLSAEWSGQGDVYLTGEAEIVFTGCWSK</sequence>
<gene>
    <name evidence="8" type="primary">dapF</name>
    <name evidence="9" type="ORF">JP09_003560</name>
</gene>
<evidence type="ECO:0000313" key="9">
    <source>
        <dbReference type="EMBL" id="PPD58949.1"/>
    </source>
</evidence>
<evidence type="ECO:0000256" key="8">
    <source>
        <dbReference type="HAMAP-Rule" id="MF_00197"/>
    </source>
</evidence>
<dbReference type="GO" id="GO:0009089">
    <property type="term" value="P:lysine biosynthetic process via diaminopimelate"/>
    <property type="evidence" value="ECO:0007669"/>
    <property type="project" value="UniProtKB-UniRule"/>
</dbReference>
<evidence type="ECO:0000256" key="2">
    <source>
        <dbReference type="ARBA" id="ARBA00010219"/>
    </source>
</evidence>
<keyword evidence="4 8" id="KW-0028">Amino-acid biosynthesis</keyword>
<dbReference type="EC" id="5.1.1.7" evidence="3 8"/>
<organism evidence="9 10">
    <name type="scientific">Dehalogenimonas etheniformans</name>
    <dbReference type="NCBI Taxonomy" id="1536648"/>
    <lineage>
        <taxon>Bacteria</taxon>
        <taxon>Bacillati</taxon>
        <taxon>Chloroflexota</taxon>
        <taxon>Dehalococcoidia</taxon>
        <taxon>Dehalococcoidales</taxon>
        <taxon>Dehalococcoidaceae</taxon>
        <taxon>Dehalogenimonas</taxon>
    </lineage>
</organism>
<feature type="site" description="Could be important to modulate the pK values of the two catalytic cysteine residues" evidence="8">
    <location>
        <position position="217"/>
    </location>
</feature>
<dbReference type="AlphaFoldDB" id="A0A2P5P9G8"/>
<dbReference type="Proteomes" id="UP000235653">
    <property type="component" value="Unassembled WGS sequence"/>
</dbReference>
<reference evidence="9 10" key="1">
    <citation type="journal article" date="2017" name="ISME J.">
        <title>Grape pomace compost harbors organohalide-respiring Dehalogenimonas species with novel reductive dehalogenase genes.</title>
        <authorList>
            <person name="Yang Y."/>
            <person name="Higgins S.A."/>
            <person name="Yan J."/>
            <person name="Simsir B."/>
            <person name="Chourey K."/>
            <person name="Iyer R."/>
            <person name="Hettich R.L."/>
            <person name="Baldwin B."/>
            <person name="Ogles D.M."/>
            <person name="Loffler F.E."/>
        </authorList>
    </citation>
    <scope>NUCLEOTIDE SEQUENCE [LARGE SCALE GENOMIC DNA]</scope>
    <source>
        <strain evidence="9 10">GP</strain>
    </source>
</reference>
<dbReference type="RefSeq" id="WP_102330435.1">
    <property type="nucleotide sequence ID" value="NZ_CP058566.2"/>
</dbReference>
<dbReference type="Gene3D" id="3.10.310.10">
    <property type="entry name" value="Diaminopimelate Epimerase, Chain A, domain 1"/>
    <property type="match status" value="2"/>
</dbReference>
<protein>
    <recommendedName>
        <fullName evidence="3 8">Diaminopimelate epimerase</fullName>
        <shortName evidence="8">DAP epimerase</shortName>
        <ecNumber evidence="3 8">5.1.1.7</ecNumber>
    </recommendedName>
    <alternativeName>
        <fullName evidence="8">PLP-independent amino acid racemase</fullName>
    </alternativeName>
</protein>